<dbReference type="RefSeq" id="WP_268187099.1">
    <property type="nucleotide sequence ID" value="NZ_CP113361.1"/>
</dbReference>
<keyword evidence="3" id="KW-1185">Reference proteome</keyword>
<dbReference type="Pfam" id="PF05168">
    <property type="entry name" value="HEPN"/>
    <property type="match status" value="1"/>
</dbReference>
<dbReference type="InterPro" id="IPR007842">
    <property type="entry name" value="HEPN_dom"/>
</dbReference>
<name>A0A9X9T7W7_METOG</name>
<feature type="domain" description="HEPN" evidence="1">
    <location>
        <begin position="34"/>
        <end position="131"/>
    </location>
</feature>
<evidence type="ECO:0000313" key="3">
    <source>
        <dbReference type="Proteomes" id="UP001163096"/>
    </source>
</evidence>
<organism evidence="2 3">
    <name type="scientific">Methanogenium organophilum</name>
    <dbReference type="NCBI Taxonomy" id="2199"/>
    <lineage>
        <taxon>Archaea</taxon>
        <taxon>Methanobacteriati</taxon>
        <taxon>Methanobacteriota</taxon>
        <taxon>Stenosarchaea group</taxon>
        <taxon>Methanomicrobia</taxon>
        <taxon>Methanomicrobiales</taxon>
        <taxon>Methanomicrobiaceae</taxon>
        <taxon>Methanogenium</taxon>
    </lineage>
</organism>
<sequence length="160" mass="18409">MKDKLAWCAGIKNGIILIDPNDNLASAYQRKAEEAMEAMHSVSSFDWKISTGYYSLYFSLYSVLMKIGIKSENHSCTIEIMQHLLTEYFTPEDCDLVETARRARVETQYYVTNTVSREFSGTLSKRVPRFFVTCKSVVDGLDEKQVHELRKNLMNLIDES</sequence>
<gene>
    <name evidence="2" type="ORF">OU421_02815</name>
</gene>
<accession>A0A9X9T7W7</accession>
<protein>
    <submittedName>
        <fullName evidence="2">HEPN domain-containing protein</fullName>
    </submittedName>
</protein>
<evidence type="ECO:0000259" key="1">
    <source>
        <dbReference type="Pfam" id="PF05168"/>
    </source>
</evidence>
<dbReference type="Gene3D" id="1.20.120.330">
    <property type="entry name" value="Nucleotidyltransferases domain 2"/>
    <property type="match status" value="1"/>
</dbReference>
<reference evidence="2" key="1">
    <citation type="submission" date="2022-11" db="EMBL/GenBank/DDBJ databases">
        <title>Complete genome sequence of Methanogenium organophilum DSM 3596.</title>
        <authorList>
            <person name="Chen S.-C."/>
            <person name="Lai S.-J."/>
            <person name="You Y.-T."/>
        </authorList>
    </citation>
    <scope>NUCLEOTIDE SEQUENCE</scope>
    <source>
        <strain evidence="2">DSM 3596</strain>
    </source>
</reference>
<dbReference type="Proteomes" id="UP001163096">
    <property type="component" value="Chromosome"/>
</dbReference>
<proteinExistence type="predicted"/>
<dbReference type="EMBL" id="CP113361">
    <property type="protein sequence ID" value="WAI01823.1"/>
    <property type="molecule type" value="Genomic_DNA"/>
</dbReference>
<dbReference type="KEGG" id="mou:OU421_02815"/>
<dbReference type="GeneID" id="76833999"/>
<dbReference type="AlphaFoldDB" id="A0A9X9T7W7"/>
<evidence type="ECO:0000313" key="2">
    <source>
        <dbReference type="EMBL" id="WAI01823.1"/>
    </source>
</evidence>